<dbReference type="InterPro" id="IPR036291">
    <property type="entry name" value="NAD(P)-bd_dom_sf"/>
</dbReference>
<protein>
    <recommendedName>
        <fullName evidence="1">Enoyl reductase (ER) domain-containing protein</fullName>
    </recommendedName>
</protein>
<name>A0A8S4A998_9EUPU</name>
<organism evidence="2 3">
    <name type="scientific">Candidula unifasciata</name>
    <dbReference type="NCBI Taxonomy" id="100452"/>
    <lineage>
        <taxon>Eukaryota</taxon>
        <taxon>Metazoa</taxon>
        <taxon>Spiralia</taxon>
        <taxon>Lophotrochozoa</taxon>
        <taxon>Mollusca</taxon>
        <taxon>Gastropoda</taxon>
        <taxon>Heterobranchia</taxon>
        <taxon>Euthyneura</taxon>
        <taxon>Panpulmonata</taxon>
        <taxon>Eupulmonata</taxon>
        <taxon>Stylommatophora</taxon>
        <taxon>Helicina</taxon>
        <taxon>Helicoidea</taxon>
        <taxon>Geomitridae</taxon>
        <taxon>Candidula</taxon>
    </lineage>
</organism>
<evidence type="ECO:0000313" key="2">
    <source>
        <dbReference type="EMBL" id="CAG5135526.1"/>
    </source>
</evidence>
<dbReference type="PANTHER" id="PTHR43677">
    <property type="entry name" value="SHORT-CHAIN DEHYDROGENASE/REDUCTASE"/>
    <property type="match status" value="1"/>
</dbReference>
<keyword evidence="3" id="KW-1185">Reference proteome</keyword>
<evidence type="ECO:0000313" key="3">
    <source>
        <dbReference type="Proteomes" id="UP000678393"/>
    </source>
</evidence>
<dbReference type="InterPro" id="IPR051397">
    <property type="entry name" value="Zn-ADH-like_protein"/>
</dbReference>
<evidence type="ECO:0000259" key="1">
    <source>
        <dbReference type="SMART" id="SM00829"/>
    </source>
</evidence>
<dbReference type="EMBL" id="CAJHNH020008401">
    <property type="protein sequence ID" value="CAG5135526.1"/>
    <property type="molecule type" value="Genomic_DNA"/>
</dbReference>
<proteinExistence type="predicted"/>
<dbReference type="Pfam" id="PF00107">
    <property type="entry name" value="ADH_zinc_N"/>
    <property type="match status" value="1"/>
</dbReference>
<dbReference type="CDD" id="cd08241">
    <property type="entry name" value="QOR1"/>
    <property type="match status" value="1"/>
</dbReference>
<dbReference type="GO" id="GO:0016491">
    <property type="term" value="F:oxidoreductase activity"/>
    <property type="evidence" value="ECO:0007669"/>
    <property type="project" value="InterPro"/>
</dbReference>
<dbReference type="Pfam" id="PF08240">
    <property type="entry name" value="ADH_N"/>
    <property type="match status" value="1"/>
</dbReference>
<comment type="caution">
    <text evidence="2">The sequence shown here is derived from an EMBL/GenBank/DDBJ whole genome shotgun (WGS) entry which is preliminary data.</text>
</comment>
<accession>A0A8S4A998</accession>
<dbReference type="SMART" id="SM00829">
    <property type="entry name" value="PKS_ER"/>
    <property type="match status" value="1"/>
</dbReference>
<dbReference type="Proteomes" id="UP000678393">
    <property type="component" value="Unassembled WGS sequence"/>
</dbReference>
<dbReference type="SUPFAM" id="SSF51735">
    <property type="entry name" value="NAD(P)-binding Rossmann-fold domains"/>
    <property type="match status" value="1"/>
</dbReference>
<sequence>MPFSTPSQVLLRHGLRSASKFCTRRFTVAKVPCAADALYKAAVCVQLGAPLQVQQRPYPSQLNANEVLISTHAVGINFADILMCKGQYQDRRRTPFTPGTEISGKVVEVGTGVSRIKTGDRVIALDFAQSGGASELFVAPAKAVFPIPDHLGFVEAAATIVSYSTAMLALSRKAQLKKGNERVLITAAAGATGLAAVDIAKNLFDCEVIAICGGADKCAFLKERGAQHTIDYTQEKIRDRVKEITQGAGVNVVMDHVGGDTLLECVKSLGFEGRALTIGYAGGSIPNIPANQLLLKSSSLIGMFWGSYATLNPAAFAGSIRQVLEAIEARQLHPYVGKTFALDQINEAFQYILERKSIGKVVIKIKEESPSSKL</sequence>
<dbReference type="InterPro" id="IPR020843">
    <property type="entry name" value="ER"/>
</dbReference>
<dbReference type="GO" id="GO:0005739">
    <property type="term" value="C:mitochondrion"/>
    <property type="evidence" value="ECO:0007669"/>
    <property type="project" value="TreeGrafter"/>
</dbReference>
<dbReference type="PANTHER" id="PTHR43677:SF4">
    <property type="entry name" value="QUINONE OXIDOREDUCTASE-LIKE PROTEIN 2"/>
    <property type="match status" value="1"/>
</dbReference>
<gene>
    <name evidence="2" type="ORF">CUNI_LOCUS21084</name>
</gene>
<dbReference type="AlphaFoldDB" id="A0A8S4A998"/>
<dbReference type="InterPro" id="IPR011032">
    <property type="entry name" value="GroES-like_sf"/>
</dbReference>
<reference evidence="2" key="1">
    <citation type="submission" date="2021-04" db="EMBL/GenBank/DDBJ databases">
        <authorList>
            <consortium name="Molecular Ecology Group"/>
        </authorList>
    </citation>
    <scope>NUCLEOTIDE SEQUENCE</scope>
</reference>
<dbReference type="InterPro" id="IPR013149">
    <property type="entry name" value="ADH-like_C"/>
</dbReference>
<dbReference type="InterPro" id="IPR013154">
    <property type="entry name" value="ADH-like_N"/>
</dbReference>
<feature type="domain" description="Enoyl reductase (ER)" evidence="1">
    <location>
        <begin position="48"/>
        <end position="363"/>
    </location>
</feature>
<dbReference type="Gene3D" id="3.90.180.10">
    <property type="entry name" value="Medium-chain alcohol dehydrogenases, catalytic domain"/>
    <property type="match status" value="1"/>
</dbReference>
<dbReference type="OrthoDB" id="3509362at2759"/>
<dbReference type="SUPFAM" id="SSF50129">
    <property type="entry name" value="GroES-like"/>
    <property type="match status" value="1"/>
</dbReference>
<dbReference type="Gene3D" id="3.40.50.720">
    <property type="entry name" value="NAD(P)-binding Rossmann-like Domain"/>
    <property type="match status" value="1"/>
</dbReference>